<accession>A0ABS8SRU2</accession>
<evidence type="ECO:0000313" key="1">
    <source>
        <dbReference type="EMBL" id="MCD7461601.1"/>
    </source>
</evidence>
<comment type="caution">
    <text evidence="1">The sequence shown here is derived from an EMBL/GenBank/DDBJ whole genome shotgun (WGS) entry which is preliminary data.</text>
</comment>
<feature type="non-terminal residue" evidence="1">
    <location>
        <position position="1"/>
    </location>
</feature>
<dbReference type="Proteomes" id="UP000823775">
    <property type="component" value="Unassembled WGS sequence"/>
</dbReference>
<evidence type="ECO:0000313" key="2">
    <source>
        <dbReference type="Proteomes" id="UP000823775"/>
    </source>
</evidence>
<dbReference type="EMBL" id="JACEIK010000737">
    <property type="protein sequence ID" value="MCD7461601.1"/>
    <property type="molecule type" value="Genomic_DNA"/>
</dbReference>
<organism evidence="1 2">
    <name type="scientific">Datura stramonium</name>
    <name type="common">Jimsonweed</name>
    <name type="synonym">Common thornapple</name>
    <dbReference type="NCBI Taxonomy" id="4076"/>
    <lineage>
        <taxon>Eukaryota</taxon>
        <taxon>Viridiplantae</taxon>
        <taxon>Streptophyta</taxon>
        <taxon>Embryophyta</taxon>
        <taxon>Tracheophyta</taxon>
        <taxon>Spermatophyta</taxon>
        <taxon>Magnoliopsida</taxon>
        <taxon>eudicotyledons</taxon>
        <taxon>Gunneridae</taxon>
        <taxon>Pentapetalae</taxon>
        <taxon>asterids</taxon>
        <taxon>lamiids</taxon>
        <taxon>Solanales</taxon>
        <taxon>Solanaceae</taxon>
        <taxon>Solanoideae</taxon>
        <taxon>Datureae</taxon>
        <taxon>Datura</taxon>
    </lineage>
</organism>
<sequence length="51" mass="5855">EGSSLSQAQIELESELERARLSLIAQSEKNTALHEELMRVKNDLDKSLRWT</sequence>
<reference evidence="1 2" key="1">
    <citation type="journal article" date="2021" name="BMC Genomics">
        <title>Datura genome reveals duplications of psychoactive alkaloid biosynthetic genes and high mutation rate following tissue culture.</title>
        <authorList>
            <person name="Rajewski A."/>
            <person name="Carter-House D."/>
            <person name="Stajich J."/>
            <person name="Litt A."/>
        </authorList>
    </citation>
    <scope>NUCLEOTIDE SEQUENCE [LARGE SCALE GENOMIC DNA]</scope>
    <source>
        <strain evidence="1">AR-01</strain>
    </source>
</reference>
<proteinExistence type="predicted"/>
<name>A0ABS8SRU2_DATST</name>
<protein>
    <submittedName>
        <fullName evidence="1">Uncharacterized protein</fullName>
    </submittedName>
</protein>
<gene>
    <name evidence="1" type="ORF">HAX54_046569</name>
</gene>
<keyword evidence="2" id="KW-1185">Reference proteome</keyword>